<dbReference type="EnsemblBacteria" id="BAG01261">
    <property type="protein sequence ID" value="BAG01261"/>
    <property type="gene ID" value="MAE_14390"/>
</dbReference>
<proteinExistence type="predicted"/>
<dbReference type="STRING" id="449447.MAE_14390"/>
<dbReference type="AlphaFoldDB" id="B0JU73"/>
<evidence type="ECO:0000313" key="2">
    <source>
        <dbReference type="Proteomes" id="UP000001510"/>
    </source>
</evidence>
<dbReference type="HOGENOM" id="CLU_2991662_0_0_3"/>
<dbReference type="Proteomes" id="UP000001510">
    <property type="component" value="Chromosome"/>
</dbReference>
<evidence type="ECO:0000313" key="1">
    <source>
        <dbReference type="EMBL" id="BAG01261.1"/>
    </source>
</evidence>
<reference evidence="1 2" key="1">
    <citation type="journal article" date="2007" name="DNA Res.">
        <title>Complete genomic structure of the bloom-forming toxic cyanobacterium Microcystis aeruginosa NIES-843.</title>
        <authorList>
            <person name="Kaneko T."/>
            <person name="Nakajima N."/>
            <person name="Okamoto S."/>
            <person name="Suzuki I."/>
            <person name="Tanabe Y."/>
            <person name="Tamaoki M."/>
            <person name="Nakamura Y."/>
            <person name="Kasai F."/>
            <person name="Watanabe A."/>
            <person name="Kawashima K."/>
            <person name="Kishida Y."/>
            <person name="Ono A."/>
            <person name="Shimizu Y."/>
            <person name="Takahashi C."/>
            <person name="Minami C."/>
            <person name="Fujishiro T."/>
            <person name="Kohara M."/>
            <person name="Katoh M."/>
            <person name="Nakazaki N."/>
            <person name="Nakayama S."/>
            <person name="Yamada M."/>
            <person name="Tabata S."/>
            <person name="Watanabe M.M."/>
        </authorList>
    </citation>
    <scope>NUCLEOTIDE SEQUENCE [LARGE SCALE GENOMIC DNA]</scope>
    <source>
        <strain evidence="2">NIES-843 / IAM M-247</strain>
    </source>
</reference>
<gene>
    <name evidence="1" type="ordered locus">MAE_14390</name>
</gene>
<accession>B0JU73</accession>
<name>B0JU73_MICAN</name>
<protein>
    <submittedName>
        <fullName evidence="1">Uncharacterized protein</fullName>
    </submittedName>
</protein>
<sequence length="57" mass="6348">MESKLVYAKVNEFFLSIRGDGETTSCALRGEMGAGRKKLTANECYDCYNILTLILIP</sequence>
<dbReference type="EMBL" id="AP009552">
    <property type="protein sequence ID" value="BAG01261.1"/>
    <property type="molecule type" value="Genomic_DNA"/>
</dbReference>
<organism evidence="1 2">
    <name type="scientific">Microcystis aeruginosa (strain NIES-843 / IAM M-2473)</name>
    <dbReference type="NCBI Taxonomy" id="449447"/>
    <lineage>
        <taxon>Bacteria</taxon>
        <taxon>Bacillati</taxon>
        <taxon>Cyanobacteriota</taxon>
        <taxon>Cyanophyceae</taxon>
        <taxon>Oscillatoriophycideae</taxon>
        <taxon>Chroococcales</taxon>
        <taxon>Microcystaceae</taxon>
        <taxon>Microcystis</taxon>
    </lineage>
</organism>
<keyword evidence="2" id="KW-1185">Reference proteome</keyword>
<dbReference type="PaxDb" id="449447-MAE_14390"/>
<dbReference type="KEGG" id="mar:MAE_14390"/>